<reference evidence="1" key="1">
    <citation type="submission" date="2021-07" db="EMBL/GenBank/DDBJ databases">
        <authorList>
            <person name="Bleriot I."/>
            <person name="Blasco L."/>
            <person name="Pacios O."/>
            <person name="Fernandez-Garcia L."/>
            <person name="Ambroa A."/>
            <person name="Lopez M."/>
            <person name="Ortiz-Cartagena C."/>
            <person name="Fernandez-Cuenca F."/>
            <person name="Oteo J."/>
            <person name="Pascual A."/>
            <person name="Martinez-Martinez L."/>
            <person name="Domingo-Calap P."/>
            <person name="Wood T.K."/>
            <person name="Tomas M."/>
        </authorList>
    </citation>
    <scope>NUCLEOTIDE SEQUENCE</scope>
</reference>
<organism evidence="1 2">
    <name type="scientific">Klebsiella phage vB_KpnM-VAC25</name>
    <dbReference type="NCBI Taxonomy" id="2866703"/>
    <lineage>
        <taxon>Viruses</taxon>
        <taxon>Duplodnaviria</taxon>
        <taxon>Heunggongvirae</taxon>
        <taxon>Uroviricota</taxon>
        <taxon>Caudoviricetes</taxon>
        <taxon>Autographivirales</taxon>
        <taxon>Autoscriptoviridae</taxon>
        <taxon>Slopekvirinae</taxon>
        <taxon>Drulisvirus</taxon>
        <taxon>Drulisvirus VAC25</taxon>
    </lineage>
</organism>
<evidence type="ECO:0000313" key="2">
    <source>
        <dbReference type="Proteomes" id="UP001144669"/>
    </source>
</evidence>
<keyword evidence="2" id="KW-1185">Reference proteome</keyword>
<proteinExistence type="predicted"/>
<dbReference type="EMBL" id="MZ571827">
    <property type="protein sequence ID" value="UEW68136.1"/>
    <property type="molecule type" value="Genomic_DNA"/>
</dbReference>
<protein>
    <submittedName>
        <fullName evidence="1">Uncharacterized protein</fullName>
    </submittedName>
</protein>
<name>A0A976M1C8_9CAUD</name>
<dbReference type="Proteomes" id="UP001144669">
    <property type="component" value="Segment"/>
</dbReference>
<sequence length="64" mass="6583">MLGPASAHQRASAGLCCVLGLSLVLPYGYPCACTGALPVRSLWAIGVRSALLILCAQWVCLVPA</sequence>
<evidence type="ECO:0000313" key="1">
    <source>
        <dbReference type="EMBL" id="UEW68136.1"/>
    </source>
</evidence>
<accession>A0A976M1C8</accession>